<organism evidence="1">
    <name type="scientific">marine sediment metagenome</name>
    <dbReference type="NCBI Taxonomy" id="412755"/>
    <lineage>
        <taxon>unclassified sequences</taxon>
        <taxon>metagenomes</taxon>
        <taxon>ecological metagenomes</taxon>
    </lineage>
</organism>
<dbReference type="EMBL" id="BARS01039778">
    <property type="protein sequence ID" value="GAG22846.1"/>
    <property type="molecule type" value="Genomic_DNA"/>
</dbReference>
<sequence length="132" mass="15257">MKAQYKCTHCKRGRPPGKFSKDKRRKNRDFLCNWCKDCVTTDSNRRRTKKRAAKKVEQEQAKIEYAVDHPVPELFEYGNFSARDAGDDGIVFRIDNPILSDEMLAQELPPEAAHNLRNWIGHSNKGKLKVVV</sequence>
<evidence type="ECO:0000313" key="1">
    <source>
        <dbReference type="EMBL" id="GAG22846.1"/>
    </source>
</evidence>
<accession>X0XD02</accession>
<comment type="caution">
    <text evidence="1">The sequence shown here is derived from an EMBL/GenBank/DDBJ whole genome shotgun (WGS) entry which is preliminary data.</text>
</comment>
<proteinExistence type="predicted"/>
<dbReference type="AlphaFoldDB" id="X0XD02"/>
<name>X0XD02_9ZZZZ</name>
<reference evidence="1" key="1">
    <citation type="journal article" date="2014" name="Front. Microbiol.">
        <title>High frequency of phylogenetically diverse reductive dehalogenase-homologous genes in deep subseafloor sedimentary metagenomes.</title>
        <authorList>
            <person name="Kawai M."/>
            <person name="Futagami T."/>
            <person name="Toyoda A."/>
            <person name="Takaki Y."/>
            <person name="Nishi S."/>
            <person name="Hori S."/>
            <person name="Arai W."/>
            <person name="Tsubouchi T."/>
            <person name="Morono Y."/>
            <person name="Uchiyama I."/>
            <person name="Ito T."/>
            <person name="Fujiyama A."/>
            <person name="Inagaki F."/>
            <person name="Takami H."/>
        </authorList>
    </citation>
    <scope>NUCLEOTIDE SEQUENCE</scope>
    <source>
        <strain evidence="1">Expedition CK06-06</strain>
    </source>
</reference>
<protein>
    <submittedName>
        <fullName evidence="1">Uncharacterized protein</fullName>
    </submittedName>
</protein>
<gene>
    <name evidence="1" type="ORF">S01H1_60721</name>
</gene>